<dbReference type="Proteomes" id="UP000306985">
    <property type="component" value="Unassembled WGS sequence"/>
</dbReference>
<dbReference type="GO" id="GO:0016491">
    <property type="term" value="F:oxidoreductase activity"/>
    <property type="evidence" value="ECO:0007669"/>
    <property type="project" value="UniProtKB-KW"/>
</dbReference>
<gene>
    <name evidence="11" type="ORF">FDO65_10320</name>
</gene>
<accession>A0A4U6QPA5</accession>
<evidence type="ECO:0000256" key="4">
    <source>
        <dbReference type="ARBA" id="ARBA00022723"/>
    </source>
</evidence>
<dbReference type="CDD" id="cd00207">
    <property type="entry name" value="fer2"/>
    <property type="match status" value="1"/>
</dbReference>
<dbReference type="PANTHER" id="PTHR47354">
    <property type="entry name" value="NADH OXIDOREDUCTASE HCR"/>
    <property type="match status" value="1"/>
</dbReference>
<dbReference type="SUPFAM" id="SSF63380">
    <property type="entry name" value="Riboflavin synthase domain-like"/>
    <property type="match status" value="1"/>
</dbReference>
<keyword evidence="8" id="KW-0411">Iron-sulfur</keyword>
<keyword evidence="3" id="KW-0001">2Fe-2S</keyword>
<dbReference type="PRINTS" id="PR00409">
    <property type="entry name" value="PHDIOXRDTASE"/>
</dbReference>
<evidence type="ECO:0000256" key="1">
    <source>
        <dbReference type="ARBA" id="ARBA00001974"/>
    </source>
</evidence>
<sequence>MSTPHVDPARPTGGRVGLRRRLWGVAEALASPRRPEDYLDMFHPLRRGADLRARVVAVQPEAGGAVTVVLRPGAGWRGHVPGQYVRVGLDVDGIRRWRSYSLTSPPETADGTISITARPVPDGIVSAHLSQRLAAGDLVHLDQACGDFVLPDPVPEKVLFITGGSGITPVIGMLRSGLQRLRDVVLVHSDATDTDVIFGPELRDLAAGGRIRLVEKHTRTSGRLEMDELRSLVPDLAERESWACGPAGLLDEIESYWADLGSGHRLRTERFRTTLVAPGDGGTIQFTRSGTTVEATGAMTIMDAGEANGVLMPSGCRMGICFSCVLPLREGTVRDLRNGEITTAAVGDGVLVQTCVTAAAGTCLIDN</sequence>
<reference evidence="11 12" key="1">
    <citation type="submission" date="2019-05" db="EMBL/GenBank/DDBJ databases">
        <title>Nakamurella sp. N5BH11, whole genome shotgun sequence.</title>
        <authorList>
            <person name="Tuo L."/>
        </authorList>
    </citation>
    <scope>NUCLEOTIDE SEQUENCE [LARGE SCALE GENOMIC DNA]</scope>
    <source>
        <strain evidence="11 12">N5BH11</strain>
    </source>
</reference>
<dbReference type="InterPro" id="IPR008333">
    <property type="entry name" value="Cbr1-like_FAD-bd_dom"/>
</dbReference>
<keyword evidence="4" id="KW-0479">Metal-binding</keyword>
<evidence type="ECO:0000313" key="12">
    <source>
        <dbReference type="Proteomes" id="UP000306985"/>
    </source>
</evidence>
<dbReference type="InterPro" id="IPR001041">
    <property type="entry name" value="2Fe-2S_ferredoxin-type"/>
</dbReference>
<keyword evidence="2" id="KW-0285">Flavoprotein</keyword>
<dbReference type="OrthoDB" id="9796486at2"/>
<comment type="cofactor">
    <cofactor evidence="1">
        <name>FAD</name>
        <dbReference type="ChEBI" id="CHEBI:57692"/>
    </cofactor>
</comment>
<protein>
    <submittedName>
        <fullName evidence="11">Ferredoxin reductase</fullName>
    </submittedName>
</protein>
<dbReference type="InterPro" id="IPR012675">
    <property type="entry name" value="Beta-grasp_dom_sf"/>
</dbReference>
<dbReference type="AlphaFoldDB" id="A0A4U6QPA5"/>
<keyword evidence="7" id="KW-0408">Iron</keyword>
<name>A0A4U6QPA5_9ACTN</name>
<dbReference type="InterPro" id="IPR017938">
    <property type="entry name" value="Riboflavin_synthase-like_b-brl"/>
</dbReference>
<evidence type="ECO:0000259" key="9">
    <source>
        <dbReference type="PROSITE" id="PS51085"/>
    </source>
</evidence>
<dbReference type="CDD" id="cd06216">
    <property type="entry name" value="FNR_iron_sulfur_binding_2"/>
    <property type="match status" value="1"/>
</dbReference>
<dbReference type="InterPro" id="IPR017927">
    <property type="entry name" value="FAD-bd_FR_type"/>
</dbReference>
<dbReference type="InterPro" id="IPR001433">
    <property type="entry name" value="OxRdtase_FAD/NAD-bd"/>
</dbReference>
<proteinExistence type="predicted"/>
<dbReference type="Gene3D" id="3.10.20.30">
    <property type="match status" value="1"/>
</dbReference>
<evidence type="ECO:0000256" key="3">
    <source>
        <dbReference type="ARBA" id="ARBA00022714"/>
    </source>
</evidence>
<organism evidence="11 12">
    <name type="scientific">Nakamurella flava</name>
    <dbReference type="NCBI Taxonomy" id="2576308"/>
    <lineage>
        <taxon>Bacteria</taxon>
        <taxon>Bacillati</taxon>
        <taxon>Actinomycetota</taxon>
        <taxon>Actinomycetes</taxon>
        <taxon>Nakamurellales</taxon>
        <taxon>Nakamurellaceae</taxon>
        <taxon>Nakamurella</taxon>
    </lineage>
</organism>
<dbReference type="PANTHER" id="PTHR47354:SF6">
    <property type="entry name" value="NADH OXIDOREDUCTASE HCR"/>
    <property type="match status" value="1"/>
</dbReference>
<evidence type="ECO:0000256" key="5">
    <source>
        <dbReference type="ARBA" id="ARBA00022827"/>
    </source>
</evidence>
<evidence type="ECO:0000256" key="2">
    <source>
        <dbReference type="ARBA" id="ARBA00022630"/>
    </source>
</evidence>
<dbReference type="GO" id="GO:0046872">
    <property type="term" value="F:metal ion binding"/>
    <property type="evidence" value="ECO:0007669"/>
    <property type="project" value="UniProtKB-KW"/>
</dbReference>
<dbReference type="InterPro" id="IPR050415">
    <property type="entry name" value="MRET"/>
</dbReference>
<feature type="domain" description="2Fe-2S ferredoxin-type" evidence="9">
    <location>
        <begin position="282"/>
        <end position="367"/>
    </location>
</feature>
<dbReference type="Gene3D" id="2.40.30.10">
    <property type="entry name" value="Translation factors"/>
    <property type="match status" value="1"/>
</dbReference>
<evidence type="ECO:0000256" key="7">
    <source>
        <dbReference type="ARBA" id="ARBA00023004"/>
    </source>
</evidence>
<keyword evidence="6" id="KW-0560">Oxidoreductase</keyword>
<keyword evidence="5" id="KW-0274">FAD</keyword>
<dbReference type="Pfam" id="PF00970">
    <property type="entry name" value="FAD_binding_6"/>
    <property type="match status" value="1"/>
</dbReference>
<evidence type="ECO:0000256" key="6">
    <source>
        <dbReference type="ARBA" id="ARBA00023002"/>
    </source>
</evidence>
<comment type="caution">
    <text evidence="11">The sequence shown here is derived from an EMBL/GenBank/DDBJ whole genome shotgun (WGS) entry which is preliminary data.</text>
</comment>
<dbReference type="GO" id="GO:0051537">
    <property type="term" value="F:2 iron, 2 sulfur cluster binding"/>
    <property type="evidence" value="ECO:0007669"/>
    <property type="project" value="UniProtKB-KW"/>
</dbReference>
<dbReference type="PROSITE" id="PS51085">
    <property type="entry name" value="2FE2S_FER_2"/>
    <property type="match status" value="1"/>
</dbReference>
<feature type="domain" description="FAD-binding FR-type" evidence="10">
    <location>
        <begin position="48"/>
        <end position="151"/>
    </location>
</feature>
<dbReference type="SUPFAM" id="SSF54292">
    <property type="entry name" value="2Fe-2S ferredoxin-like"/>
    <property type="match status" value="1"/>
</dbReference>
<dbReference type="Pfam" id="PF00175">
    <property type="entry name" value="NAD_binding_1"/>
    <property type="match status" value="1"/>
</dbReference>
<evidence type="ECO:0000256" key="8">
    <source>
        <dbReference type="ARBA" id="ARBA00023014"/>
    </source>
</evidence>
<dbReference type="InterPro" id="IPR036010">
    <property type="entry name" value="2Fe-2S_ferredoxin-like_sf"/>
</dbReference>
<dbReference type="Pfam" id="PF00111">
    <property type="entry name" value="Fer2"/>
    <property type="match status" value="1"/>
</dbReference>
<dbReference type="EMBL" id="SZZH01000001">
    <property type="protein sequence ID" value="TKV61906.1"/>
    <property type="molecule type" value="Genomic_DNA"/>
</dbReference>
<dbReference type="PROSITE" id="PS51384">
    <property type="entry name" value="FAD_FR"/>
    <property type="match status" value="1"/>
</dbReference>
<dbReference type="InterPro" id="IPR039261">
    <property type="entry name" value="FNR_nucleotide-bd"/>
</dbReference>
<evidence type="ECO:0000259" key="10">
    <source>
        <dbReference type="PROSITE" id="PS51384"/>
    </source>
</evidence>
<evidence type="ECO:0000313" key="11">
    <source>
        <dbReference type="EMBL" id="TKV61906.1"/>
    </source>
</evidence>
<keyword evidence="12" id="KW-1185">Reference proteome</keyword>
<dbReference type="RefSeq" id="WP_137449211.1">
    <property type="nucleotide sequence ID" value="NZ_SZZH01000001.1"/>
</dbReference>
<dbReference type="Gene3D" id="3.40.50.80">
    <property type="entry name" value="Nucleotide-binding domain of ferredoxin-NADP reductase (FNR) module"/>
    <property type="match status" value="1"/>
</dbReference>
<dbReference type="SUPFAM" id="SSF52343">
    <property type="entry name" value="Ferredoxin reductase-like, C-terminal NADP-linked domain"/>
    <property type="match status" value="1"/>
</dbReference>